<dbReference type="AlphaFoldDB" id="A0A6J4M3Z1"/>
<dbReference type="SMART" id="SM00740">
    <property type="entry name" value="PASTA"/>
    <property type="match status" value="1"/>
</dbReference>
<comment type="catalytic activity">
    <reaction evidence="12">
        <text>Preferential cleavage: (Ac)2-L-Lys-D-Ala-|-D-Ala. Also transpeptidation of peptidyl-alanyl moieties that are N-acyl substituents of D-alanine.</text>
        <dbReference type="EC" id="3.4.16.4"/>
    </reaction>
</comment>
<comment type="similarity">
    <text evidence="1">In the C-terminal section; belongs to the transpeptidase family.</text>
</comment>
<keyword evidence="15" id="KW-1133">Transmembrane helix</keyword>
<keyword evidence="11" id="KW-0961">Cell wall biogenesis/degradation</keyword>
<evidence type="ECO:0000256" key="3">
    <source>
        <dbReference type="ARBA" id="ARBA00022645"/>
    </source>
</evidence>
<dbReference type="GO" id="GO:0071555">
    <property type="term" value="P:cell wall organization"/>
    <property type="evidence" value="ECO:0007669"/>
    <property type="project" value="UniProtKB-KW"/>
</dbReference>
<evidence type="ECO:0000256" key="9">
    <source>
        <dbReference type="ARBA" id="ARBA00022984"/>
    </source>
</evidence>
<dbReference type="PANTHER" id="PTHR32282">
    <property type="entry name" value="BINDING PROTEIN TRANSPEPTIDASE, PUTATIVE-RELATED"/>
    <property type="match status" value="1"/>
</dbReference>
<dbReference type="SUPFAM" id="SSF56601">
    <property type="entry name" value="beta-lactamase/transpeptidase-like"/>
    <property type="match status" value="1"/>
</dbReference>
<dbReference type="PROSITE" id="PS51178">
    <property type="entry name" value="PASTA"/>
    <property type="match status" value="1"/>
</dbReference>
<evidence type="ECO:0000256" key="13">
    <source>
        <dbReference type="ARBA" id="ARBA00049902"/>
    </source>
</evidence>
<dbReference type="GO" id="GO:0009002">
    <property type="term" value="F:serine-type D-Ala-D-Ala carboxypeptidase activity"/>
    <property type="evidence" value="ECO:0007669"/>
    <property type="project" value="UniProtKB-EC"/>
</dbReference>
<dbReference type="Gene3D" id="3.30.10.20">
    <property type="match status" value="1"/>
</dbReference>
<dbReference type="InterPro" id="IPR012338">
    <property type="entry name" value="Beta-lactam/transpept-like"/>
</dbReference>
<dbReference type="GO" id="GO:0008658">
    <property type="term" value="F:penicillin binding"/>
    <property type="evidence" value="ECO:0007669"/>
    <property type="project" value="InterPro"/>
</dbReference>
<organism evidence="17">
    <name type="scientific">uncultured Frankineae bacterium</name>
    <dbReference type="NCBI Taxonomy" id="437475"/>
    <lineage>
        <taxon>Bacteria</taxon>
        <taxon>Bacillati</taxon>
        <taxon>Actinomycetota</taxon>
        <taxon>Actinomycetes</taxon>
        <taxon>Frankiales</taxon>
        <taxon>environmental samples</taxon>
    </lineage>
</organism>
<gene>
    <name evidence="17" type="ORF">AVDCRST_MAG07-2881</name>
</gene>
<evidence type="ECO:0000313" key="17">
    <source>
        <dbReference type="EMBL" id="CAA9349163.1"/>
    </source>
</evidence>
<dbReference type="Gene3D" id="3.40.710.10">
    <property type="entry name" value="DD-peptidase/beta-lactamase superfamily"/>
    <property type="match status" value="1"/>
</dbReference>
<dbReference type="InterPro" id="IPR036950">
    <property type="entry name" value="PBP_transglycosylase"/>
</dbReference>
<keyword evidence="6 17" id="KW-0808">Transferase</keyword>
<evidence type="ECO:0000256" key="8">
    <source>
        <dbReference type="ARBA" id="ARBA00022960"/>
    </source>
</evidence>
<dbReference type="GO" id="GO:0008955">
    <property type="term" value="F:peptidoglycan glycosyltransferase activity"/>
    <property type="evidence" value="ECO:0007669"/>
    <property type="project" value="UniProtKB-EC"/>
</dbReference>
<feature type="domain" description="PASTA" evidence="16">
    <location>
        <begin position="706"/>
        <end position="771"/>
    </location>
</feature>
<keyword evidence="15" id="KW-0472">Membrane</keyword>
<feature type="transmembrane region" description="Helical" evidence="15">
    <location>
        <begin position="12"/>
        <end position="32"/>
    </location>
</feature>
<keyword evidence="15" id="KW-0812">Transmembrane</keyword>
<evidence type="ECO:0000256" key="1">
    <source>
        <dbReference type="ARBA" id="ARBA00007090"/>
    </source>
</evidence>
<dbReference type="CDD" id="cd06577">
    <property type="entry name" value="PASTA_pknB"/>
    <property type="match status" value="1"/>
</dbReference>
<evidence type="ECO:0000256" key="4">
    <source>
        <dbReference type="ARBA" id="ARBA00022670"/>
    </source>
</evidence>
<keyword evidence="7 17" id="KW-0378">Hydrolase</keyword>
<dbReference type="InterPro" id="IPR001460">
    <property type="entry name" value="PCN-bd_Tpept"/>
</dbReference>
<protein>
    <submittedName>
        <fullName evidence="17">Multimodular transpeptidase-transglycosylase</fullName>
        <ecNumber evidence="17">2.4.1.129</ecNumber>
        <ecNumber evidence="17">3.4.-.-</ecNumber>
    </submittedName>
</protein>
<dbReference type="InterPro" id="IPR050396">
    <property type="entry name" value="Glycosyltr_51/Transpeptidase"/>
</dbReference>
<keyword evidence="10" id="KW-0511">Multifunctional enzyme</keyword>
<dbReference type="InterPro" id="IPR005543">
    <property type="entry name" value="PASTA_dom"/>
</dbReference>
<dbReference type="EMBL" id="CADCUB010000137">
    <property type="protein sequence ID" value="CAA9349163.1"/>
    <property type="molecule type" value="Genomic_DNA"/>
</dbReference>
<feature type="region of interest" description="Disordered" evidence="14">
    <location>
        <begin position="737"/>
        <end position="757"/>
    </location>
</feature>
<evidence type="ECO:0000256" key="12">
    <source>
        <dbReference type="ARBA" id="ARBA00034000"/>
    </source>
</evidence>
<keyword evidence="3" id="KW-0121">Carboxypeptidase</keyword>
<keyword evidence="5 17" id="KW-0328">Glycosyltransferase</keyword>
<evidence type="ECO:0000259" key="16">
    <source>
        <dbReference type="PROSITE" id="PS51178"/>
    </source>
</evidence>
<dbReference type="SUPFAM" id="SSF53955">
    <property type="entry name" value="Lysozyme-like"/>
    <property type="match status" value="1"/>
</dbReference>
<dbReference type="GO" id="GO:0006508">
    <property type="term" value="P:proteolysis"/>
    <property type="evidence" value="ECO:0007669"/>
    <property type="project" value="UniProtKB-KW"/>
</dbReference>
<dbReference type="EC" id="3.4.-.-" evidence="17"/>
<dbReference type="Pfam" id="PF00912">
    <property type="entry name" value="Transgly"/>
    <property type="match status" value="1"/>
</dbReference>
<dbReference type="InterPro" id="IPR001264">
    <property type="entry name" value="Glyco_trans_51"/>
</dbReference>
<dbReference type="GO" id="GO:0008360">
    <property type="term" value="P:regulation of cell shape"/>
    <property type="evidence" value="ECO:0007669"/>
    <property type="project" value="UniProtKB-KW"/>
</dbReference>
<dbReference type="Pfam" id="PF03793">
    <property type="entry name" value="PASTA"/>
    <property type="match status" value="1"/>
</dbReference>
<proteinExistence type="inferred from homology"/>
<dbReference type="InterPro" id="IPR023346">
    <property type="entry name" value="Lysozyme-like_dom_sf"/>
</dbReference>
<keyword evidence="4" id="KW-0645">Protease</keyword>
<comment type="catalytic activity">
    <reaction evidence="13">
        <text>[GlcNAc-(1-&gt;4)-Mur2Ac(oyl-L-Ala-gamma-D-Glu-L-Lys-D-Ala-D-Ala)](n)-di-trans,octa-cis-undecaprenyl diphosphate + beta-D-GlcNAc-(1-&gt;4)-Mur2Ac(oyl-L-Ala-gamma-D-Glu-L-Lys-D-Ala-D-Ala)-di-trans,octa-cis-undecaprenyl diphosphate = [GlcNAc-(1-&gt;4)-Mur2Ac(oyl-L-Ala-gamma-D-Glu-L-Lys-D-Ala-D-Ala)](n+1)-di-trans,octa-cis-undecaprenyl diphosphate + di-trans,octa-cis-undecaprenyl diphosphate + H(+)</text>
        <dbReference type="Rhea" id="RHEA:23708"/>
        <dbReference type="Rhea" id="RHEA-COMP:9602"/>
        <dbReference type="Rhea" id="RHEA-COMP:9603"/>
        <dbReference type="ChEBI" id="CHEBI:15378"/>
        <dbReference type="ChEBI" id="CHEBI:58405"/>
        <dbReference type="ChEBI" id="CHEBI:60033"/>
        <dbReference type="ChEBI" id="CHEBI:78435"/>
        <dbReference type="EC" id="2.4.99.28"/>
    </reaction>
</comment>
<evidence type="ECO:0000256" key="2">
    <source>
        <dbReference type="ARBA" id="ARBA00007739"/>
    </source>
</evidence>
<keyword evidence="9" id="KW-0573">Peptidoglycan synthesis</keyword>
<evidence type="ECO:0000256" key="5">
    <source>
        <dbReference type="ARBA" id="ARBA00022676"/>
    </source>
</evidence>
<reference evidence="17" key="1">
    <citation type="submission" date="2020-02" db="EMBL/GenBank/DDBJ databases">
        <authorList>
            <person name="Meier V. D."/>
        </authorList>
    </citation>
    <scope>NUCLEOTIDE SEQUENCE</scope>
    <source>
        <strain evidence="17">AVDCRST_MAG07</strain>
    </source>
</reference>
<dbReference type="FunFam" id="1.10.3810.10:FF:000001">
    <property type="entry name" value="Penicillin-binding protein 1A"/>
    <property type="match status" value="1"/>
</dbReference>
<accession>A0A6J4M3Z1</accession>
<evidence type="ECO:0000256" key="6">
    <source>
        <dbReference type="ARBA" id="ARBA00022679"/>
    </source>
</evidence>
<dbReference type="GO" id="GO:0009252">
    <property type="term" value="P:peptidoglycan biosynthetic process"/>
    <property type="evidence" value="ECO:0007669"/>
    <property type="project" value="UniProtKB-KW"/>
</dbReference>
<evidence type="ECO:0000256" key="10">
    <source>
        <dbReference type="ARBA" id="ARBA00023268"/>
    </source>
</evidence>
<evidence type="ECO:0000256" key="15">
    <source>
        <dbReference type="SAM" id="Phobius"/>
    </source>
</evidence>
<dbReference type="GO" id="GO:0030288">
    <property type="term" value="C:outer membrane-bounded periplasmic space"/>
    <property type="evidence" value="ECO:0007669"/>
    <property type="project" value="TreeGrafter"/>
</dbReference>
<evidence type="ECO:0000256" key="14">
    <source>
        <dbReference type="SAM" id="MobiDB-lite"/>
    </source>
</evidence>
<keyword evidence="8" id="KW-0133">Cell shape</keyword>
<comment type="similarity">
    <text evidence="2">In the N-terminal section; belongs to the glycosyltransferase 51 family.</text>
</comment>
<sequence>MQTSTAALRLGYAVLASVVAGVLLAAVAFPLVGGLGLTAKAGADEFLVLPAELETAPLPQRTRILAADGSQLAVLYRQNRVYTRLADIPALARQAVIATEDSRFYEHKGVDYKGTLRAAVENARAGGVSQGGSTLTQQYVKNALLQAAEGSKTQQDAAREVSIERKMKEARYALAIERTMTKDEILERYLNIAYFGNGVYGMGTAASFYFAKPVQKLTLAEAATLAGIVQSPGRFDPVKALRDPAFMTALLQRRGTVLSRMQSVGFITEKDRVYAAGQVSTPQKPLFRIRPVQSGCEAPGVRAPYFCDYIRRTLESDGIGAALGSTREQRQSALLAGGLTIRTTLDPKVQFAAQRAAEDHVPPADTFRGEDFGAAVAVDVVEPGTGAVKAMAVNRRYTDTPGSTNTKVNLAIGGSSGFQAGSTFKAFVLAEALRQGFPLGYSIYSPQTYVSPVCNEYPGGPPYAPSNSGESQAGTYDMETGTHHSVNTYFVQLQERTGNEAPAELAEKMGVRQFEGGSPSAPLNRGCAFFGGNDVSPLAMAGAYATFAARGRYCPPRAVASITDAAGAELALPEQECEQVLEQPVADTVNAVLRGVVTGGSTGSTGRAAAIGRPAAGKTGTTNGSKAAWFVGYTPQLSTAVWVGDPGAPGRQVKEMKQVRINGNYYSAVYGGTVPAAIFRSTMQSALEGVEERSFAWPAPLDRRRGEVTVPDVRGLSMEEAERVLVQAGLSVRDGGRVSGSGVRRGNAAWTRPRAGREVDRGDRVTLYESAGRR</sequence>
<name>A0A6J4M3Z1_9ACTN</name>
<evidence type="ECO:0000256" key="7">
    <source>
        <dbReference type="ARBA" id="ARBA00022801"/>
    </source>
</evidence>
<dbReference type="PANTHER" id="PTHR32282:SF33">
    <property type="entry name" value="PEPTIDOGLYCAN GLYCOSYLTRANSFERASE"/>
    <property type="match status" value="1"/>
</dbReference>
<evidence type="ECO:0000256" key="11">
    <source>
        <dbReference type="ARBA" id="ARBA00023316"/>
    </source>
</evidence>
<dbReference type="EC" id="2.4.1.129" evidence="17"/>
<dbReference type="Gene3D" id="1.10.3810.10">
    <property type="entry name" value="Biosynthetic peptidoglycan transglycosylase-like"/>
    <property type="match status" value="1"/>
</dbReference>
<dbReference type="Pfam" id="PF00905">
    <property type="entry name" value="Transpeptidase"/>
    <property type="match status" value="1"/>
</dbReference>